<organism evidence="3 4">
    <name type="scientific">Lapillicoccus jejuensis</name>
    <dbReference type="NCBI Taxonomy" id="402171"/>
    <lineage>
        <taxon>Bacteria</taxon>
        <taxon>Bacillati</taxon>
        <taxon>Actinomycetota</taxon>
        <taxon>Actinomycetes</taxon>
        <taxon>Micrococcales</taxon>
        <taxon>Intrasporangiaceae</taxon>
        <taxon>Lapillicoccus</taxon>
    </lineage>
</organism>
<dbReference type="Proteomes" id="UP000317893">
    <property type="component" value="Unassembled WGS sequence"/>
</dbReference>
<dbReference type="EMBL" id="VFMN01000001">
    <property type="protein sequence ID" value="TQJ08212.1"/>
    <property type="molecule type" value="Genomic_DNA"/>
</dbReference>
<comment type="caution">
    <text evidence="3">The sequence shown here is derived from an EMBL/GenBank/DDBJ whole genome shotgun (WGS) entry which is preliminary data.</text>
</comment>
<name>A0A542DYN4_9MICO</name>
<feature type="compositionally biased region" description="Basic residues" evidence="1">
    <location>
        <begin position="1"/>
        <end position="11"/>
    </location>
</feature>
<dbReference type="AlphaFoldDB" id="A0A542DYN4"/>
<dbReference type="RefSeq" id="WP_141847752.1">
    <property type="nucleotide sequence ID" value="NZ_BAAAPR010000002.1"/>
</dbReference>
<dbReference type="Pfam" id="PF19348">
    <property type="entry name" value="DUF5926"/>
    <property type="match status" value="1"/>
</dbReference>
<proteinExistence type="predicted"/>
<evidence type="ECO:0000313" key="3">
    <source>
        <dbReference type="EMBL" id="TQJ08212.1"/>
    </source>
</evidence>
<sequence>MGKASKRHGGRRERATSGPAAAPYVARPFEGLPSETEWVAIREIVPAATATVGLVGDALPEGAAGEATVCTVLPLAWPALHRTGGDVLVATQSGASSGDASRDLAAALLLALEAEEGTPVTSVPTPTADSPRLQDVVDAGRDFRVTVEDGFDFWVGDAELDDEGRASLERANESSIPTVRVEGVTSAYWCEITGRHYLRWVLPHDEDTATDALARLIAADTQRLVPDSRLLGAFRACGLLVPVWEVDVDADPASFSDPIVALEKRLDEALADTGSLDEAARRARAGLRSRQVTLR</sequence>
<feature type="region of interest" description="Disordered" evidence="1">
    <location>
        <begin position="1"/>
        <end position="22"/>
    </location>
</feature>
<reference evidence="3 4" key="1">
    <citation type="submission" date="2019-06" db="EMBL/GenBank/DDBJ databases">
        <title>Sequencing the genomes of 1000 actinobacteria strains.</title>
        <authorList>
            <person name="Klenk H.-P."/>
        </authorList>
    </citation>
    <scope>NUCLEOTIDE SEQUENCE [LARGE SCALE GENOMIC DNA]</scope>
    <source>
        <strain evidence="3 4">DSM 18607</strain>
    </source>
</reference>
<dbReference type="OrthoDB" id="5512013at2"/>
<dbReference type="InterPro" id="IPR045970">
    <property type="entry name" value="DUF5926"/>
</dbReference>
<protein>
    <recommendedName>
        <fullName evidence="2">DUF5926 domain-containing protein</fullName>
    </recommendedName>
</protein>
<evidence type="ECO:0000313" key="4">
    <source>
        <dbReference type="Proteomes" id="UP000317893"/>
    </source>
</evidence>
<evidence type="ECO:0000256" key="1">
    <source>
        <dbReference type="SAM" id="MobiDB-lite"/>
    </source>
</evidence>
<keyword evidence="4" id="KW-1185">Reference proteome</keyword>
<accession>A0A542DYN4</accession>
<evidence type="ECO:0000259" key="2">
    <source>
        <dbReference type="Pfam" id="PF19348"/>
    </source>
</evidence>
<gene>
    <name evidence="3" type="ORF">FB458_1296</name>
</gene>
<feature type="domain" description="DUF5926" evidence="2">
    <location>
        <begin position="28"/>
        <end position="295"/>
    </location>
</feature>